<reference evidence="2" key="1">
    <citation type="submission" date="2019-08" db="EMBL/GenBank/DDBJ databases">
        <authorList>
            <person name="Kucharzyk K."/>
            <person name="Murdoch R.W."/>
            <person name="Higgins S."/>
            <person name="Loffler F."/>
        </authorList>
    </citation>
    <scope>NUCLEOTIDE SEQUENCE</scope>
</reference>
<dbReference type="EMBL" id="VSSQ01023300">
    <property type="protein sequence ID" value="MPM70141.1"/>
    <property type="molecule type" value="Genomic_DNA"/>
</dbReference>
<dbReference type="AlphaFoldDB" id="A0A645BZN0"/>
<evidence type="ECO:0000313" key="2">
    <source>
        <dbReference type="EMBL" id="MPM70141.1"/>
    </source>
</evidence>
<gene>
    <name evidence="2" type="ORF">SDC9_117094</name>
</gene>
<feature type="region of interest" description="Disordered" evidence="1">
    <location>
        <begin position="117"/>
        <end position="138"/>
    </location>
</feature>
<evidence type="ECO:0008006" key="3">
    <source>
        <dbReference type="Google" id="ProtNLM"/>
    </source>
</evidence>
<evidence type="ECO:0000256" key="1">
    <source>
        <dbReference type="SAM" id="MobiDB-lite"/>
    </source>
</evidence>
<protein>
    <recommendedName>
        <fullName evidence="3">Chromosome partition protein Smc</fullName>
    </recommendedName>
</protein>
<proteinExistence type="predicted"/>
<comment type="caution">
    <text evidence="2">The sequence shown here is derived from an EMBL/GenBank/DDBJ whole genome shotgun (WGS) entry which is preliminary data.</text>
</comment>
<sequence>MEMLAAKYSDDPEKLLPEAGALESARAYREKKVKPILAGIVKVLRSVYHAYLDLASKFDRLQSSYNREVSKNNTLSDRLGDVVSENRALRNVADDFERVSRAYGPERVAATVEAAKRQEQAEKEQKRVVRQRYDRVSR</sequence>
<accession>A0A645BZN0</accession>
<name>A0A645BZN0_9ZZZZ</name>
<organism evidence="2">
    <name type="scientific">bioreactor metagenome</name>
    <dbReference type="NCBI Taxonomy" id="1076179"/>
    <lineage>
        <taxon>unclassified sequences</taxon>
        <taxon>metagenomes</taxon>
        <taxon>ecological metagenomes</taxon>
    </lineage>
</organism>